<dbReference type="CDD" id="cd14797">
    <property type="entry name" value="DUF302"/>
    <property type="match status" value="1"/>
</dbReference>
<name>A0AA39YFW9_9PEZI</name>
<evidence type="ECO:0000256" key="1">
    <source>
        <dbReference type="SAM" id="SignalP"/>
    </source>
</evidence>
<dbReference type="InterPro" id="IPR035923">
    <property type="entry name" value="TT1751-like_sf"/>
</dbReference>
<dbReference type="Proteomes" id="UP001174936">
    <property type="component" value="Unassembled WGS sequence"/>
</dbReference>
<keyword evidence="3" id="KW-1185">Reference proteome</keyword>
<reference evidence="2" key="1">
    <citation type="submission" date="2023-06" db="EMBL/GenBank/DDBJ databases">
        <title>Genome-scale phylogeny and comparative genomics of the fungal order Sordariales.</title>
        <authorList>
            <consortium name="Lawrence Berkeley National Laboratory"/>
            <person name="Hensen N."/>
            <person name="Bonometti L."/>
            <person name="Westerberg I."/>
            <person name="Brannstrom I.O."/>
            <person name="Guillou S."/>
            <person name="Cros-Aarteil S."/>
            <person name="Calhoun S."/>
            <person name="Haridas S."/>
            <person name="Kuo A."/>
            <person name="Mondo S."/>
            <person name="Pangilinan J."/>
            <person name="Riley R."/>
            <person name="Labutti K."/>
            <person name="Andreopoulos B."/>
            <person name="Lipzen A."/>
            <person name="Chen C."/>
            <person name="Yanf M."/>
            <person name="Daum C."/>
            <person name="Ng V."/>
            <person name="Clum A."/>
            <person name="Steindorff A."/>
            <person name="Ohm R."/>
            <person name="Martin F."/>
            <person name="Silar P."/>
            <person name="Natvig D."/>
            <person name="Lalanne C."/>
            <person name="Gautier V."/>
            <person name="Ament-Velasquez S.L."/>
            <person name="Kruys A."/>
            <person name="Hutchinson M.I."/>
            <person name="Powell A.J."/>
            <person name="Barry K."/>
            <person name="Miller A.N."/>
            <person name="Grigoriev I.V."/>
            <person name="Debuchy R."/>
            <person name="Gladieux P."/>
            <person name="Thoren M.H."/>
            <person name="Johannesson H."/>
        </authorList>
    </citation>
    <scope>NUCLEOTIDE SEQUENCE</scope>
    <source>
        <strain evidence="2">SMH2532-1</strain>
    </source>
</reference>
<protein>
    <recommendedName>
        <fullName evidence="4">DUF302 domain-containing protein</fullName>
    </recommendedName>
</protein>
<organism evidence="2 3">
    <name type="scientific">Cercophora newfieldiana</name>
    <dbReference type="NCBI Taxonomy" id="92897"/>
    <lineage>
        <taxon>Eukaryota</taxon>
        <taxon>Fungi</taxon>
        <taxon>Dikarya</taxon>
        <taxon>Ascomycota</taxon>
        <taxon>Pezizomycotina</taxon>
        <taxon>Sordariomycetes</taxon>
        <taxon>Sordariomycetidae</taxon>
        <taxon>Sordariales</taxon>
        <taxon>Lasiosphaeriaceae</taxon>
        <taxon>Cercophora</taxon>
    </lineage>
</organism>
<keyword evidence="1" id="KW-0732">Signal</keyword>
<dbReference type="AlphaFoldDB" id="A0AA39YFW9"/>
<comment type="caution">
    <text evidence="2">The sequence shown here is derived from an EMBL/GenBank/DDBJ whole genome shotgun (WGS) entry which is preliminary data.</text>
</comment>
<evidence type="ECO:0000313" key="3">
    <source>
        <dbReference type="Proteomes" id="UP001174936"/>
    </source>
</evidence>
<sequence>MRLPQTLFNAMVCLAAITTATPEPKSPISDRPIRLTHRTILSSRSFNATRTALEGAIPPLNTTFSALLAAGNAAAALEAFKALPALNNFIVPARNFGALVIVWNEPAKRAVQYEIGNPYTASKFVRFQLGASLYAPIRVSLFEEPEGVVQFAFDTPTSMFGSFGDKRLKETAEALEEGLNELCLFAGGWPSKWLLPALP</sequence>
<dbReference type="EMBL" id="JAULSV010000002">
    <property type="protein sequence ID" value="KAK0651130.1"/>
    <property type="molecule type" value="Genomic_DNA"/>
</dbReference>
<dbReference type="Gene3D" id="3.30.310.70">
    <property type="entry name" value="TT1751-like domain"/>
    <property type="match status" value="1"/>
</dbReference>
<accession>A0AA39YFW9</accession>
<gene>
    <name evidence="2" type="ORF">B0T16DRAFT_403209</name>
</gene>
<feature type="signal peptide" evidence="1">
    <location>
        <begin position="1"/>
        <end position="22"/>
    </location>
</feature>
<dbReference type="InterPro" id="IPR005180">
    <property type="entry name" value="DUF302"/>
</dbReference>
<dbReference type="SUPFAM" id="SSF103247">
    <property type="entry name" value="TT1751-like"/>
    <property type="match status" value="1"/>
</dbReference>
<evidence type="ECO:0008006" key="4">
    <source>
        <dbReference type="Google" id="ProtNLM"/>
    </source>
</evidence>
<feature type="chain" id="PRO_5041396330" description="DUF302 domain-containing protein" evidence="1">
    <location>
        <begin position="23"/>
        <end position="199"/>
    </location>
</feature>
<evidence type="ECO:0000313" key="2">
    <source>
        <dbReference type="EMBL" id="KAK0651130.1"/>
    </source>
</evidence>
<proteinExistence type="predicted"/>